<feature type="region of interest" description="Disordered" evidence="2">
    <location>
        <begin position="161"/>
        <end position="292"/>
    </location>
</feature>
<reference evidence="4" key="2">
    <citation type="submission" date="2015-01" db="EMBL/GenBank/DDBJ databases">
        <title>Evolutionary Origins and Diversification of the Mycorrhizal Mutualists.</title>
        <authorList>
            <consortium name="DOE Joint Genome Institute"/>
            <consortium name="Mycorrhizal Genomics Consortium"/>
            <person name="Kohler A."/>
            <person name="Kuo A."/>
            <person name="Nagy L.G."/>
            <person name="Floudas D."/>
            <person name="Copeland A."/>
            <person name="Barry K.W."/>
            <person name="Cichocki N."/>
            <person name="Veneault-Fourrey C."/>
            <person name="LaButti K."/>
            <person name="Lindquist E.A."/>
            <person name="Lipzen A."/>
            <person name="Lundell T."/>
            <person name="Morin E."/>
            <person name="Murat C."/>
            <person name="Riley R."/>
            <person name="Ohm R."/>
            <person name="Sun H."/>
            <person name="Tunlid A."/>
            <person name="Henrissat B."/>
            <person name="Grigoriev I.V."/>
            <person name="Hibbett D.S."/>
            <person name="Martin F."/>
        </authorList>
    </citation>
    <scope>NUCLEOTIDE SEQUENCE [LARGE SCALE GENOMIC DNA]</scope>
    <source>
        <strain evidence="4">h7</strain>
    </source>
</reference>
<dbReference type="HOGENOM" id="CLU_045708_0_0_1"/>
<proteinExistence type="predicted"/>
<feature type="compositionally biased region" description="Low complexity" evidence="2">
    <location>
        <begin position="179"/>
        <end position="191"/>
    </location>
</feature>
<gene>
    <name evidence="3" type="ORF">M413DRAFT_9890</name>
</gene>
<feature type="compositionally biased region" description="Basic residues" evidence="2">
    <location>
        <begin position="435"/>
        <end position="448"/>
    </location>
</feature>
<feature type="compositionally biased region" description="Basic and acidic residues" evidence="2">
    <location>
        <begin position="318"/>
        <end position="332"/>
    </location>
</feature>
<dbReference type="Proteomes" id="UP000053424">
    <property type="component" value="Unassembled WGS sequence"/>
</dbReference>
<name>A0A0C2XZW3_HEBCY</name>
<reference evidence="3 4" key="1">
    <citation type="submission" date="2014-04" db="EMBL/GenBank/DDBJ databases">
        <authorList>
            <consortium name="DOE Joint Genome Institute"/>
            <person name="Kuo A."/>
            <person name="Gay G."/>
            <person name="Dore J."/>
            <person name="Kohler A."/>
            <person name="Nagy L.G."/>
            <person name="Floudas D."/>
            <person name="Copeland A."/>
            <person name="Barry K.W."/>
            <person name="Cichocki N."/>
            <person name="Veneault-Fourrey C."/>
            <person name="LaButti K."/>
            <person name="Lindquist E.A."/>
            <person name="Lipzen A."/>
            <person name="Lundell T."/>
            <person name="Morin E."/>
            <person name="Murat C."/>
            <person name="Sun H."/>
            <person name="Tunlid A."/>
            <person name="Henrissat B."/>
            <person name="Grigoriev I.V."/>
            <person name="Hibbett D.S."/>
            <person name="Martin F."/>
            <person name="Nordberg H.P."/>
            <person name="Cantor M.N."/>
            <person name="Hua S.X."/>
        </authorList>
    </citation>
    <scope>NUCLEOTIDE SEQUENCE [LARGE SCALE GENOMIC DNA]</scope>
    <source>
        <strain evidence="4">h7</strain>
    </source>
</reference>
<sequence length="448" mass="50322">MDYAVTLIIHKYIDTTMSSMNPSAMLADSLSDFSKAAYQAFTAVESQSRQEVARALADAREAKLERDKAVRDLHAFQLEAQSWKQEVVASKASLTQAELTIAHQTETLATQLDTIAQLRRELAQWKDQSRNWQEHFLRVEQERCAQASRIDELVVEKLQYPRPSGNPNSLFTPKASKVTSAITSAPSSTTTKRNSGPSPAQPPAYKLADPPSPAEIDLTMDTWTDHISSNSRSGQKPSRPTARSQAHLARDPQAEHQHQQEVISSSSSKRPRKSNTNAHNAQLADPPAHIRSSTVIRRVQAVINVKQEDSEGEYPENVGHKETVSTKKKEESIQIAFTPAASVEKQGQHQRKWTPRSRVIHDEDEDDASDGQAWGSDSEDVPVKKTNLRQRGQINYREDEDDDEEDDELMMGSQENYEESYGTTVRVQPNDRLPKRAPPKKKRRIAAR</sequence>
<organism evidence="3 4">
    <name type="scientific">Hebeloma cylindrosporum</name>
    <dbReference type="NCBI Taxonomy" id="76867"/>
    <lineage>
        <taxon>Eukaryota</taxon>
        <taxon>Fungi</taxon>
        <taxon>Dikarya</taxon>
        <taxon>Basidiomycota</taxon>
        <taxon>Agaricomycotina</taxon>
        <taxon>Agaricomycetes</taxon>
        <taxon>Agaricomycetidae</taxon>
        <taxon>Agaricales</taxon>
        <taxon>Agaricineae</taxon>
        <taxon>Hymenogastraceae</taxon>
        <taxon>Hebeloma</taxon>
    </lineage>
</organism>
<feature type="compositionally biased region" description="Acidic residues" evidence="2">
    <location>
        <begin position="398"/>
        <end position="409"/>
    </location>
</feature>
<dbReference type="AlphaFoldDB" id="A0A0C2XZW3"/>
<accession>A0A0C2XZW3</accession>
<feature type="region of interest" description="Disordered" evidence="2">
    <location>
        <begin position="307"/>
        <end position="448"/>
    </location>
</feature>
<protein>
    <submittedName>
        <fullName evidence="3">Uncharacterized protein</fullName>
    </submittedName>
</protein>
<dbReference type="EMBL" id="KN831776">
    <property type="protein sequence ID" value="KIM43118.1"/>
    <property type="molecule type" value="Genomic_DNA"/>
</dbReference>
<feature type="coiled-coil region" evidence="1">
    <location>
        <begin position="108"/>
        <end position="135"/>
    </location>
</feature>
<feature type="compositionally biased region" description="Polar residues" evidence="2">
    <location>
        <begin position="221"/>
        <end position="244"/>
    </location>
</feature>
<dbReference type="STRING" id="686832.A0A0C2XZW3"/>
<evidence type="ECO:0000313" key="3">
    <source>
        <dbReference type="EMBL" id="KIM43118.1"/>
    </source>
</evidence>
<evidence type="ECO:0000313" key="4">
    <source>
        <dbReference type="Proteomes" id="UP000053424"/>
    </source>
</evidence>
<evidence type="ECO:0000256" key="1">
    <source>
        <dbReference type="SAM" id="Coils"/>
    </source>
</evidence>
<dbReference type="OrthoDB" id="3269067at2759"/>
<keyword evidence="4" id="KW-1185">Reference proteome</keyword>
<evidence type="ECO:0000256" key="2">
    <source>
        <dbReference type="SAM" id="MobiDB-lite"/>
    </source>
</evidence>
<feature type="compositionally biased region" description="Basic and acidic residues" evidence="2">
    <location>
        <begin position="248"/>
        <end position="259"/>
    </location>
</feature>
<keyword evidence="1" id="KW-0175">Coiled coil</keyword>